<reference evidence="3" key="1">
    <citation type="submission" date="2016-06" db="EMBL/GenBank/DDBJ databases">
        <title>Parallel loss of symbiosis genes in relatives of nitrogen-fixing non-legume Parasponia.</title>
        <authorList>
            <person name="Van Velzen R."/>
            <person name="Holmer R."/>
            <person name="Bu F."/>
            <person name="Rutten L."/>
            <person name="Van Zeijl A."/>
            <person name="Liu W."/>
            <person name="Santuari L."/>
            <person name="Cao Q."/>
            <person name="Sharma T."/>
            <person name="Shen D."/>
            <person name="Roswanjaya Y."/>
            <person name="Wardhani T."/>
            <person name="Kalhor M.S."/>
            <person name="Jansen J."/>
            <person name="Van den Hoogen J."/>
            <person name="Gungor B."/>
            <person name="Hartog M."/>
            <person name="Hontelez J."/>
            <person name="Verver J."/>
            <person name="Yang W.-C."/>
            <person name="Schijlen E."/>
            <person name="Repin R."/>
            <person name="Schilthuizen M."/>
            <person name="Schranz E."/>
            <person name="Heidstra R."/>
            <person name="Miyata K."/>
            <person name="Fedorova E."/>
            <person name="Kohlen W."/>
            <person name="Bisseling T."/>
            <person name="Smit S."/>
            <person name="Geurts R."/>
        </authorList>
    </citation>
    <scope>NUCLEOTIDE SEQUENCE [LARGE SCALE GENOMIC DNA]</scope>
    <source>
        <strain evidence="3">cv. RG33-2</strain>
    </source>
</reference>
<dbReference type="EMBL" id="JXTC01000245">
    <property type="protein sequence ID" value="PON77629.1"/>
    <property type="molecule type" value="Genomic_DNA"/>
</dbReference>
<sequence>MVSFTFEGFAGPDCSSITIDNSTFTVEDADEFLLRCSATKVDSPIELAEIWRISLQHPRRSVNLFVVKEFSPGSTSCQMCQINGWTHDALSTNIHFVIPEDKFWDEKLPKNLLEKSSHHLLHGVTHCNGVGHLLSLQGYLGGSEFLRGTQLMDLWDRITSNIIHAKRLSLVDSSTKFNCDLRLLYAVCGKGSWFRNWGYKCIDENYGSLVQRLSQEDLEQLLGQIPIRHRLTFVQPIINSYQSLSENRFLVLQDLMGFVLSRVPHVLPVDDPNDDDPNDEEVALAPDAPAVPDADAPAIPNADVPAAALDEGQQHAEEDAVVINEGQQQDEEDAVVIDPHDQPNIEAADQGHNDDDALNEDDSAEEDSAEENSAEEDFPHYGSSESGSDSGLNVVDDFELEVKLPAHDPNPIHDLFSLYFQLLTDHPDEGRRNLSKALLAFTNLVNLVE</sequence>
<evidence type="ECO:0000256" key="1">
    <source>
        <dbReference type="SAM" id="MobiDB-lite"/>
    </source>
</evidence>
<dbReference type="AlphaFoldDB" id="A0A2P5DWI5"/>
<evidence type="ECO:0000313" key="2">
    <source>
        <dbReference type="EMBL" id="PON77629.1"/>
    </source>
</evidence>
<dbReference type="PANTHER" id="PTHR46201:SF9">
    <property type="entry name" value="PHD FINGER PROTEIN MALE MEIOCYTE DEATH 1"/>
    <property type="match status" value="1"/>
</dbReference>
<dbReference type="InParanoid" id="A0A2P5DWI5"/>
<keyword evidence="3" id="KW-1185">Reference proteome</keyword>
<organism evidence="2 3">
    <name type="scientific">Trema orientale</name>
    <name type="common">Charcoal tree</name>
    <name type="synonym">Celtis orientalis</name>
    <dbReference type="NCBI Taxonomy" id="63057"/>
    <lineage>
        <taxon>Eukaryota</taxon>
        <taxon>Viridiplantae</taxon>
        <taxon>Streptophyta</taxon>
        <taxon>Embryophyta</taxon>
        <taxon>Tracheophyta</taxon>
        <taxon>Spermatophyta</taxon>
        <taxon>Magnoliopsida</taxon>
        <taxon>eudicotyledons</taxon>
        <taxon>Gunneridae</taxon>
        <taxon>Pentapetalae</taxon>
        <taxon>rosids</taxon>
        <taxon>fabids</taxon>
        <taxon>Rosales</taxon>
        <taxon>Cannabaceae</taxon>
        <taxon>Trema</taxon>
    </lineage>
</organism>
<dbReference type="Proteomes" id="UP000237000">
    <property type="component" value="Unassembled WGS sequence"/>
</dbReference>
<dbReference type="OrthoDB" id="1198048at2759"/>
<dbReference type="PANTHER" id="PTHR46201">
    <property type="entry name" value="PHD FINGER PROTEIN MALE MEIOCYTE DEATH 1-RELATED"/>
    <property type="match status" value="1"/>
</dbReference>
<name>A0A2P5DWI5_TREOI</name>
<gene>
    <name evidence="2" type="ORF">TorRG33x02_239990</name>
</gene>
<dbReference type="STRING" id="63057.A0A2P5DWI5"/>
<feature type="compositionally biased region" description="Basic and acidic residues" evidence="1">
    <location>
        <begin position="343"/>
        <end position="355"/>
    </location>
</feature>
<feature type="compositionally biased region" description="Acidic residues" evidence="1">
    <location>
        <begin position="356"/>
        <end position="376"/>
    </location>
</feature>
<proteinExistence type="predicted"/>
<accession>A0A2P5DWI5</accession>
<protein>
    <submittedName>
        <fullName evidence="2">Uncharacterized protein</fullName>
    </submittedName>
</protein>
<evidence type="ECO:0000313" key="3">
    <source>
        <dbReference type="Proteomes" id="UP000237000"/>
    </source>
</evidence>
<feature type="region of interest" description="Disordered" evidence="1">
    <location>
        <begin position="343"/>
        <end position="392"/>
    </location>
</feature>
<comment type="caution">
    <text evidence="2">The sequence shown here is derived from an EMBL/GenBank/DDBJ whole genome shotgun (WGS) entry which is preliminary data.</text>
</comment>